<name>A0AAU7JEG4_9HYPH</name>
<reference evidence="3" key="1">
    <citation type="submission" date="2024-05" db="EMBL/GenBank/DDBJ databases">
        <authorList>
            <person name="Kim S."/>
            <person name="Heo J."/>
            <person name="Choi H."/>
            <person name="Choi Y."/>
            <person name="Kwon S.-W."/>
            <person name="Kim Y."/>
        </authorList>
    </citation>
    <scope>NUCLEOTIDE SEQUENCE</scope>
    <source>
        <strain evidence="3">KACC 23698</strain>
    </source>
</reference>
<dbReference type="RefSeq" id="WP_406855491.1">
    <property type="nucleotide sequence ID" value="NZ_CP157484.1"/>
</dbReference>
<dbReference type="InterPro" id="IPR036928">
    <property type="entry name" value="AS_sf"/>
</dbReference>
<dbReference type="InterPro" id="IPR000120">
    <property type="entry name" value="Amidase"/>
</dbReference>
<dbReference type="EMBL" id="CP157484">
    <property type="protein sequence ID" value="XBO38651.1"/>
    <property type="molecule type" value="Genomic_DNA"/>
</dbReference>
<dbReference type="AlphaFoldDB" id="A0AAU7JEG4"/>
<dbReference type="Gene3D" id="3.90.1300.10">
    <property type="entry name" value="Amidase signature (AS) domain"/>
    <property type="match status" value="1"/>
</dbReference>
<gene>
    <name evidence="3" type="ORF">ABEG18_23630</name>
</gene>
<sequence length="469" mass="48633">MSSRSAAATVEMVRRRSASAVEMAEQAIRRITDRADLNAVVDFDPEEGLRRAQAVDRRLADGEALPLAGLPVVVKDNIWVAGRRVTQGSLLFRDFVPDRSAVVVERLERAGAVIVGMGNTPEFACKGQTTNRVYGATRHPADPALTPGGSSGGSAVAVAAGLVPAAIGTDGGGSGRRPPAHVGVVGFKPSFGALPYGPGFPEPFTGIATIAPIARTVTDTELLFEALVGPDLRDPDSAPLAGDRAGDARALRIGVSPRFGFNAPVDDVVAAAFAAVVDALDGAGYRLIDQDPAWPAAATEEALMPLQHAGLAAIHGAAFRATPDLFDPDVAAQIERGFAYDGPAVARARWLSHDIARAAAACFGDVDFLIGPTVPCAAWAIERLGPETIGGAPVAPRAHAVFTPFFNHALTPAISIPMGRTPAGLPLGLQIVGARGQDRRVLQVAAAFERILADAGLWAGLPVEEHGRA</sequence>
<evidence type="ECO:0000259" key="2">
    <source>
        <dbReference type="Pfam" id="PF01425"/>
    </source>
</evidence>
<dbReference type="GO" id="GO:0003824">
    <property type="term" value="F:catalytic activity"/>
    <property type="evidence" value="ECO:0007669"/>
    <property type="project" value="InterPro"/>
</dbReference>
<dbReference type="Pfam" id="PF01425">
    <property type="entry name" value="Amidase"/>
    <property type="match status" value="1"/>
</dbReference>
<dbReference type="SUPFAM" id="SSF75304">
    <property type="entry name" value="Amidase signature (AS) enzymes"/>
    <property type="match status" value="1"/>
</dbReference>
<dbReference type="PANTHER" id="PTHR11895:SF151">
    <property type="entry name" value="GLUTAMYL-TRNA(GLN) AMIDOTRANSFERASE SUBUNIT A"/>
    <property type="match status" value="1"/>
</dbReference>
<evidence type="ECO:0000313" key="3">
    <source>
        <dbReference type="EMBL" id="XBO38651.1"/>
    </source>
</evidence>
<feature type="domain" description="Amidase" evidence="2">
    <location>
        <begin position="23"/>
        <end position="442"/>
    </location>
</feature>
<proteinExistence type="inferred from homology"/>
<organism evidence="3">
    <name type="scientific">Alsobacter sp. KACC 23698</name>
    <dbReference type="NCBI Taxonomy" id="3149229"/>
    <lineage>
        <taxon>Bacteria</taxon>
        <taxon>Pseudomonadati</taxon>
        <taxon>Pseudomonadota</taxon>
        <taxon>Alphaproteobacteria</taxon>
        <taxon>Hyphomicrobiales</taxon>
        <taxon>Alsobacteraceae</taxon>
        <taxon>Alsobacter</taxon>
    </lineage>
</organism>
<dbReference type="PANTHER" id="PTHR11895">
    <property type="entry name" value="TRANSAMIDASE"/>
    <property type="match status" value="1"/>
</dbReference>
<accession>A0AAU7JEG4</accession>
<evidence type="ECO:0000256" key="1">
    <source>
        <dbReference type="ARBA" id="ARBA00009199"/>
    </source>
</evidence>
<dbReference type="InterPro" id="IPR023631">
    <property type="entry name" value="Amidase_dom"/>
</dbReference>
<comment type="similarity">
    <text evidence="1">Belongs to the amidase family.</text>
</comment>
<protein>
    <submittedName>
        <fullName evidence="3">Amidase</fullName>
    </submittedName>
</protein>